<evidence type="ECO:0000313" key="2">
    <source>
        <dbReference type="Proteomes" id="UP000828048"/>
    </source>
</evidence>
<reference evidence="1 2" key="1">
    <citation type="journal article" date="2021" name="Hortic Res">
        <title>High-quality reference genome and annotation aids understanding of berry development for evergreen blueberry (Vaccinium darrowii).</title>
        <authorList>
            <person name="Yu J."/>
            <person name="Hulse-Kemp A.M."/>
            <person name="Babiker E."/>
            <person name="Staton M."/>
        </authorList>
    </citation>
    <scope>NUCLEOTIDE SEQUENCE [LARGE SCALE GENOMIC DNA]</scope>
    <source>
        <strain evidence="2">cv. NJ 8807/NJ 8810</strain>
        <tissue evidence="1">Young leaf</tissue>
    </source>
</reference>
<protein>
    <submittedName>
        <fullName evidence="1">Uncharacterized protein</fullName>
    </submittedName>
</protein>
<dbReference type="Proteomes" id="UP000828048">
    <property type="component" value="Chromosome 5"/>
</dbReference>
<organism evidence="1 2">
    <name type="scientific">Vaccinium darrowii</name>
    <dbReference type="NCBI Taxonomy" id="229202"/>
    <lineage>
        <taxon>Eukaryota</taxon>
        <taxon>Viridiplantae</taxon>
        <taxon>Streptophyta</taxon>
        <taxon>Embryophyta</taxon>
        <taxon>Tracheophyta</taxon>
        <taxon>Spermatophyta</taxon>
        <taxon>Magnoliopsida</taxon>
        <taxon>eudicotyledons</taxon>
        <taxon>Gunneridae</taxon>
        <taxon>Pentapetalae</taxon>
        <taxon>asterids</taxon>
        <taxon>Ericales</taxon>
        <taxon>Ericaceae</taxon>
        <taxon>Vaccinioideae</taxon>
        <taxon>Vaccinieae</taxon>
        <taxon>Vaccinium</taxon>
    </lineage>
</organism>
<accession>A0ACB7Y2M7</accession>
<sequence>MDSPFSETLRSDLCRYRSKAFGLPLVRIPIFKKIPSMASSSKSSSANRAVPFPLELEEEKLGPNRLRVNMWEQSPYPYPKDVKVQELVPKMLRVKNYLEWKRQMLDDVITSNGMLGFIDGAVEAPPETVIISDGTNGGGGTSPMEITNKEYVAWKRSDDLVRDWILSRLTSGLKKKVSLSKTAKGVWEALPPLVEESNKRLSHYLPLYKAAIQGDWDKAEAFIKTEPHAVRARITHDSETALIIAVKVKRRNEFVENLVEKMSEADLALVDDGGRTALHRAAGAGNIKAAEILVKKNPGLINKETRYNHTPLFYATARGDQEMILWLMKRMGNKRLEGDPGFRILYELTRSQLYDIALTVLQNNPELAYFIPKKEEDLKFHALTALAEQPSSFESGNTFNFLQELIYFIMKILPKKDEGMESENIADFRSRGDIEAPPTCNNFGATNGGWGYAVKKRLHAMVSKVIETFDQLLIKPIREIREKKLRQDQALDLFRFLCNEVITKDFSNADRIFRLPLEQATMMGIPEIVEEILVLYPYAVSLENHKKQTVFQQAIVFRQEKVFNLIHQHEESRVIVLSKWDDCGNNALHLAGYEAHPEQLYRRAGAALQMQRELQWFKEVERLVLPKNREERNKDKRTPKQVFSDTHKELVKEGERWMKDTASSCTIIASLIATVVFAAAITVPGGNNDNGHPIFDQQTAFIIFGIFNALSLFSSLASVILFLSILTSRYAEEDFLVTLPRRLIIGLICLFLSILFTMMAFGATLYLVFGENRGWILVLVVFGGLPVTLFFTLQFPLMKDMIKSTCGSGIFVKQSDRMLQ</sequence>
<gene>
    <name evidence="1" type="ORF">Vadar_030322</name>
</gene>
<name>A0ACB7Y2M7_9ERIC</name>
<keyword evidence="2" id="KW-1185">Reference proteome</keyword>
<proteinExistence type="predicted"/>
<evidence type="ECO:0000313" key="1">
    <source>
        <dbReference type="EMBL" id="KAH7847794.1"/>
    </source>
</evidence>
<dbReference type="EMBL" id="CM037155">
    <property type="protein sequence ID" value="KAH7847794.1"/>
    <property type="molecule type" value="Genomic_DNA"/>
</dbReference>
<comment type="caution">
    <text evidence="1">The sequence shown here is derived from an EMBL/GenBank/DDBJ whole genome shotgun (WGS) entry which is preliminary data.</text>
</comment>